<evidence type="ECO:0000313" key="2">
    <source>
        <dbReference type="Proteomes" id="UP001367508"/>
    </source>
</evidence>
<name>A0AAN9L3N3_CANGL</name>
<keyword evidence="2" id="KW-1185">Reference proteome</keyword>
<proteinExistence type="predicted"/>
<accession>A0AAN9L3N3</accession>
<sequence>MNSLLSHAGFKIGPRWIPIFSRGPRRLPFFQSQVALRCFHQRSRNSSRSRDARSFQFFPPPNLSVGPLPKNGTSLFLQLPFRRPPSSPSILFLRFL</sequence>
<protein>
    <submittedName>
        <fullName evidence="1">Uncharacterized protein</fullName>
    </submittedName>
</protein>
<dbReference type="Proteomes" id="UP001367508">
    <property type="component" value="Unassembled WGS sequence"/>
</dbReference>
<gene>
    <name evidence="1" type="ORF">VNO77_22998</name>
</gene>
<dbReference type="AlphaFoldDB" id="A0AAN9L3N3"/>
<comment type="caution">
    <text evidence="1">The sequence shown here is derived from an EMBL/GenBank/DDBJ whole genome shotgun (WGS) entry which is preliminary data.</text>
</comment>
<evidence type="ECO:0000313" key="1">
    <source>
        <dbReference type="EMBL" id="KAK7328870.1"/>
    </source>
</evidence>
<organism evidence="1 2">
    <name type="scientific">Canavalia gladiata</name>
    <name type="common">Sword bean</name>
    <name type="synonym">Dolichos gladiatus</name>
    <dbReference type="NCBI Taxonomy" id="3824"/>
    <lineage>
        <taxon>Eukaryota</taxon>
        <taxon>Viridiplantae</taxon>
        <taxon>Streptophyta</taxon>
        <taxon>Embryophyta</taxon>
        <taxon>Tracheophyta</taxon>
        <taxon>Spermatophyta</taxon>
        <taxon>Magnoliopsida</taxon>
        <taxon>eudicotyledons</taxon>
        <taxon>Gunneridae</taxon>
        <taxon>Pentapetalae</taxon>
        <taxon>rosids</taxon>
        <taxon>fabids</taxon>
        <taxon>Fabales</taxon>
        <taxon>Fabaceae</taxon>
        <taxon>Papilionoideae</taxon>
        <taxon>50 kb inversion clade</taxon>
        <taxon>NPAAA clade</taxon>
        <taxon>indigoferoid/millettioid clade</taxon>
        <taxon>Phaseoleae</taxon>
        <taxon>Canavalia</taxon>
    </lineage>
</organism>
<reference evidence="1 2" key="1">
    <citation type="submission" date="2024-01" db="EMBL/GenBank/DDBJ databases">
        <title>The genomes of 5 underutilized Papilionoideae crops provide insights into root nodulation and disease resistanc.</title>
        <authorList>
            <person name="Jiang F."/>
        </authorList>
    </citation>
    <scope>NUCLEOTIDE SEQUENCE [LARGE SCALE GENOMIC DNA]</scope>
    <source>
        <strain evidence="1">LVBAO_FW01</strain>
        <tissue evidence="1">Leaves</tissue>
    </source>
</reference>
<dbReference type="EMBL" id="JAYMYQ010000005">
    <property type="protein sequence ID" value="KAK7328870.1"/>
    <property type="molecule type" value="Genomic_DNA"/>
</dbReference>